<proteinExistence type="predicted"/>
<accession>W9SKF8</accession>
<feature type="transmembrane region" description="Helical" evidence="1">
    <location>
        <begin position="20"/>
        <end position="44"/>
    </location>
</feature>
<dbReference type="Proteomes" id="UP000030645">
    <property type="component" value="Unassembled WGS sequence"/>
</dbReference>
<dbReference type="EMBL" id="KE346316">
    <property type="protein sequence ID" value="EXC32917.1"/>
    <property type="molecule type" value="Genomic_DNA"/>
</dbReference>
<protein>
    <submittedName>
        <fullName evidence="2">Uncharacterized protein</fullName>
    </submittedName>
</protein>
<dbReference type="AlphaFoldDB" id="W9SKF8"/>
<dbReference type="eggNOG" id="KOG1303">
    <property type="taxonomic scope" value="Eukaryota"/>
</dbReference>
<evidence type="ECO:0000313" key="2">
    <source>
        <dbReference type="EMBL" id="EXC32917.1"/>
    </source>
</evidence>
<keyword evidence="1" id="KW-1133">Transmembrane helix</keyword>
<keyword evidence="1" id="KW-0812">Transmembrane</keyword>
<keyword evidence="1" id="KW-0472">Membrane</keyword>
<dbReference type="STRING" id="981085.W9SKF8"/>
<evidence type="ECO:0000313" key="3">
    <source>
        <dbReference type="Proteomes" id="UP000030645"/>
    </source>
</evidence>
<organism evidence="2 3">
    <name type="scientific">Morus notabilis</name>
    <dbReference type="NCBI Taxonomy" id="981085"/>
    <lineage>
        <taxon>Eukaryota</taxon>
        <taxon>Viridiplantae</taxon>
        <taxon>Streptophyta</taxon>
        <taxon>Embryophyta</taxon>
        <taxon>Tracheophyta</taxon>
        <taxon>Spermatophyta</taxon>
        <taxon>Magnoliopsida</taxon>
        <taxon>eudicotyledons</taxon>
        <taxon>Gunneridae</taxon>
        <taxon>Pentapetalae</taxon>
        <taxon>rosids</taxon>
        <taxon>fabids</taxon>
        <taxon>Rosales</taxon>
        <taxon>Moraceae</taxon>
        <taxon>Moreae</taxon>
        <taxon>Morus</taxon>
    </lineage>
</organism>
<keyword evidence="3" id="KW-1185">Reference proteome</keyword>
<evidence type="ECO:0000256" key="1">
    <source>
        <dbReference type="SAM" id="Phobius"/>
    </source>
</evidence>
<reference evidence="3" key="1">
    <citation type="submission" date="2013-01" db="EMBL/GenBank/DDBJ databases">
        <title>Draft Genome Sequence of a Mulberry Tree, Morus notabilis C.K. Schneid.</title>
        <authorList>
            <person name="He N."/>
            <person name="Zhao S."/>
        </authorList>
    </citation>
    <scope>NUCLEOTIDE SEQUENCE</scope>
</reference>
<sequence>MPVAMSLEELIPSSHLKSHVFAILIRTGLVLSTLGLALTIPFFGSTLHYNYHSRSYIIGFWDIFGPVQNYREFDELKSFRDISETFERQHYGV</sequence>
<name>W9SKF8_9ROSA</name>
<gene>
    <name evidence="2" type="ORF">L484_013032</name>
</gene>